<name>A0A4Y2FIQ2_ARAVE</name>
<accession>A0A4Y2FIQ2</accession>
<dbReference type="Proteomes" id="UP000499080">
    <property type="component" value="Unassembled WGS sequence"/>
</dbReference>
<sequence>MRGHSTRFNCHGGRVIQIFPHIKAGESNSFVRYPAKFRVTTSAWMRSHWISKLVLVGIVMWVELAHSDNGTYLVWDGLGRSQLWLSGLRFQYPSCRSRRSAFDPDCRGR</sequence>
<proteinExistence type="predicted"/>
<reference evidence="1 2" key="1">
    <citation type="journal article" date="2019" name="Sci. Rep.">
        <title>Orb-weaving spider Araneus ventricosus genome elucidates the spidroin gene catalogue.</title>
        <authorList>
            <person name="Kono N."/>
            <person name="Nakamura H."/>
            <person name="Ohtoshi R."/>
            <person name="Moran D.A.P."/>
            <person name="Shinohara A."/>
            <person name="Yoshida Y."/>
            <person name="Fujiwara M."/>
            <person name="Mori M."/>
            <person name="Tomita M."/>
            <person name="Arakawa K."/>
        </authorList>
    </citation>
    <scope>NUCLEOTIDE SEQUENCE [LARGE SCALE GENOMIC DNA]</scope>
</reference>
<comment type="caution">
    <text evidence="1">The sequence shown here is derived from an EMBL/GenBank/DDBJ whole genome shotgun (WGS) entry which is preliminary data.</text>
</comment>
<dbReference type="AlphaFoldDB" id="A0A4Y2FIQ2"/>
<organism evidence="1 2">
    <name type="scientific">Araneus ventricosus</name>
    <name type="common">Orbweaver spider</name>
    <name type="synonym">Epeira ventricosa</name>
    <dbReference type="NCBI Taxonomy" id="182803"/>
    <lineage>
        <taxon>Eukaryota</taxon>
        <taxon>Metazoa</taxon>
        <taxon>Ecdysozoa</taxon>
        <taxon>Arthropoda</taxon>
        <taxon>Chelicerata</taxon>
        <taxon>Arachnida</taxon>
        <taxon>Araneae</taxon>
        <taxon>Araneomorphae</taxon>
        <taxon>Entelegynae</taxon>
        <taxon>Araneoidea</taxon>
        <taxon>Araneidae</taxon>
        <taxon>Araneus</taxon>
    </lineage>
</organism>
<keyword evidence="2" id="KW-1185">Reference proteome</keyword>
<evidence type="ECO:0000313" key="2">
    <source>
        <dbReference type="Proteomes" id="UP000499080"/>
    </source>
</evidence>
<evidence type="ECO:0000313" key="1">
    <source>
        <dbReference type="EMBL" id="GBM40398.1"/>
    </source>
</evidence>
<gene>
    <name evidence="1" type="ORF">AVEN_106141_1</name>
</gene>
<dbReference type="EMBL" id="BGPR01000928">
    <property type="protein sequence ID" value="GBM40398.1"/>
    <property type="molecule type" value="Genomic_DNA"/>
</dbReference>
<protein>
    <submittedName>
        <fullName evidence="1">Uncharacterized protein</fullName>
    </submittedName>
</protein>